<gene>
    <name evidence="3" type="ORF">Rsub_02482</name>
</gene>
<evidence type="ECO:0000256" key="1">
    <source>
        <dbReference type="ARBA" id="ARBA00022801"/>
    </source>
</evidence>
<dbReference type="GO" id="GO:0016791">
    <property type="term" value="F:phosphatase activity"/>
    <property type="evidence" value="ECO:0007669"/>
    <property type="project" value="UniProtKB-ARBA"/>
</dbReference>
<evidence type="ECO:0000259" key="2">
    <source>
        <dbReference type="PROSITE" id="PS50056"/>
    </source>
</evidence>
<keyword evidence="3" id="KW-0808">Transferase</keyword>
<feature type="domain" description="Tyrosine specific protein phosphatases" evidence="2">
    <location>
        <begin position="97"/>
        <end position="172"/>
    </location>
</feature>
<sequence length="187" mass="19462">MASALSRATASGVNGARRIAAARGVAAAPRHWGRSGSGAPRRAAAATAAPFTAAVAAPRRAPRCASQVGAAVTETAADAPAPAKLPPLPPLDVNAPHLLVDMVEDVAARLSRGDRVYLHCWGGRGRAGTVGACLLARLYGLSADEALERVQRAFDTRRDEGRRSPETEEQRRLVRAYAAQLGQQSGP</sequence>
<evidence type="ECO:0000313" key="3">
    <source>
        <dbReference type="EMBL" id="GBF90376.1"/>
    </source>
</evidence>
<dbReference type="InterPro" id="IPR050561">
    <property type="entry name" value="PTP"/>
</dbReference>
<dbReference type="Pfam" id="PF22784">
    <property type="entry name" value="PTP-SAK"/>
    <property type="match status" value="1"/>
</dbReference>
<protein>
    <submittedName>
        <fullName evidence="3">MAP kinase phosphatase</fullName>
    </submittedName>
</protein>
<keyword evidence="3" id="KW-0418">Kinase</keyword>
<dbReference type="SUPFAM" id="SSF52799">
    <property type="entry name" value="(Phosphotyrosine protein) phosphatases II"/>
    <property type="match status" value="1"/>
</dbReference>
<dbReference type="PANTHER" id="PTHR23339">
    <property type="entry name" value="TYROSINE SPECIFIC PROTEIN PHOSPHATASE AND DUAL SPECIFICITY PROTEIN PHOSPHATASE"/>
    <property type="match status" value="1"/>
</dbReference>
<accession>A0A2V0NRW6</accession>
<dbReference type="InterPro" id="IPR000387">
    <property type="entry name" value="Tyr_Pase_dom"/>
</dbReference>
<dbReference type="PROSITE" id="PS50056">
    <property type="entry name" value="TYR_PHOSPHATASE_2"/>
    <property type="match status" value="1"/>
</dbReference>
<comment type="caution">
    <text evidence="3">The sequence shown here is derived from an EMBL/GenBank/DDBJ whole genome shotgun (WGS) entry which is preliminary data.</text>
</comment>
<dbReference type="Proteomes" id="UP000247498">
    <property type="component" value="Unassembled WGS sequence"/>
</dbReference>
<dbReference type="GO" id="GO:0016301">
    <property type="term" value="F:kinase activity"/>
    <property type="evidence" value="ECO:0007669"/>
    <property type="project" value="UniProtKB-KW"/>
</dbReference>
<keyword evidence="1" id="KW-0378">Hydrolase</keyword>
<keyword evidence="4" id="KW-1185">Reference proteome</keyword>
<reference evidence="3 4" key="1">
    <citation type="journal article" date="2018" name="Sci. Rep.">
        <title>Raphidocelis subcapitata (=Pseudokirchneriella subcapitata) provides an insight into genome evolution and environmental adaptations in the Sphaeropleales.</title>
        <authorList>
            <person name="Suzuki S."/>
            <person name="Yamaguchi H."/>
            <person name="Nakajima N."/>
            <person name="Kawachi M."/>
        </authorList>
    </citation>
    <scope>NUCLEOTIDE SEQUENCE [LARGE SCALE GENOMIC DNA]</scope>
    <source>
        <strain evidence="3 4">NIES-35</strain>
    </source>
</reference>
<dbReference type="AlphaFoldDB" id="A0A2V0NRW6"/>
<dbReference type="InterPro" id="IPR057023">
    <property type="entry name" value="PTP-SAK"/>
</dbReference>
<dbReference type="CDD" id="cd14494">
    <property type="entry name" value="PTP_DSP_cys"/>
    <property type="match status" value="1"/>
</dbReference>
<name>A0A2V0NRW6_9CHLO</name>
<dbReference type="EMBL" id="BDRX01000016">
    <property type="protein sequence ID" value="GBF90376.1"/>
    <property type="molecule type" value="Genomic_DNA"/>
</dbReference>
<dbReference type="InterPro" id="IPR029021">
    <property type="entry name" value="Prot-tyrosine_phosphatase-like"/>
</dbReference>
<proteinExistence type="predicted"/>
<dbReference type="OrthoDB" id="2017893at2759"/>
<dbReference type="Gene3D" id="3.90.190.10">
    <property type="entry name" value="Protein tyrosine phosphatase superfamily"/>
    <property type="match status" value="1"/>
</dbReference>
<evidence type="ECO:0000313" key="4">
    <source>
        <dbReference type="Proteomes" id="UP000247498"/>
    </source>
</evidence>
<organism evidence="3 4">
    <name type="scientific">Raphidocelis subcapitata</name>
    <dbReference type="NCBI Taxonomy" id="307507"/>
    <lineage>
        <taxon>Eukaryota</taxon>
        <taxon>Viridiplantae</taxon>
        <taxon>Chlorophyta</taxon>
        <taxon>core chlorophytes</taxon>
        <taxon>Chlorophyceae</taxon>
        <taxon>CS clade</taxon>
        <taxon>Sphaeropleales</taxon>
        <taxon>Selenastraceae</taxon>
        <taxon>Raphidocelis</taxon>
    </lineage>
</organism>
<dbReference type="InParanoid" id="A0A2V0NRW6"/>